<dbReference type="InterPro" id="IPR019791">
    <property type="entry name" value="Haem_peroxidase_animal"/>
</dbReference>
<dbReference type="Pfam" id="PF03098">
    <property type="entry name" value="An_peroxidase"/>
    <property type="match status" value="1"/>
</dbReference>
<name>A0ABD2M0U6_9BILA</name>
<dbReference type="EMBL" id="JBICBT010000203">
    <property type="protein sequence ID" value="KAL3120943.1"/>
    <property type="molecule type" value="Genomic_DNA"/>
</dbReference>
<dbReference type="CDD" id="cd14693">
    <property type="entry name" value="bZIP_CEBP"/>
    <property type="match status" value="1"/>
</dbReference>
<keyword evidence="1" id="KW-0575">Peroxidase</keyword>
<feature type="coiled-coil region" evidence="4">
    <location>
        <begin position="89"/>
        <end position="123"/>
    </location>
</feature>
<dbReference type="PROSITE" id="PS50217">
    <property type="entry name" value="BZIP"/>
    <property type="match status" value="1"/>
</dbReference>
<dbReference type="InterPro" id="IPR003582">
    <property type="entry name" value="ShKT_dom"/>
</dbReference>
<comment type="caution">
    <text evidence="9">The sequence shown here is derived from an EMBL/GenBank/DDBJ whole genome shotgun (WGS) entry which is preliminary data.</text>
</comment>
<dbReference type="PANTHER" id="PTHR11475">
    <property type="entry name" value="OXIDASE/PEROXIDASE"/>
    <property type="match status" value="1"/>
</dbReference>
<keyword evidence="2" id="KW-0479">Metal-binding</keyword>
<feature type="binding site" description="axial binding residue" evidence="2">
    <location>
        <position position="725"/>
    </location>
    <ligand>
        <name>heme b</name>
        <dbReference type="ChEBI" id="CHEBI:60344"/>
    </ligand>
    <ligandPart>
        <name>Fe</name>
        <dbReference type="ChEBI" id="CHEBI:18248"/>
    </ligandPart>
</feature>
<keyword evidence="4" id="KW-0175">Coiled coil</keyword>
<evidence type="ECO:0000313" key="10">
    <source>
        <dbReference type="Proteomes" id="UP001620626"/>
    </source>
</evidence>
<keyword evidence="6" id="KW-1133">Transmembrane helix</keyword>
<feature type="domain" description="ShKT" evidence="8">
    <location>
        <begin position="305"/>
        <end position="344"/>
    </location>
</feature>
<evidence type="ECO:0008006" key="11">
    <source>
        <dbReference type="Google" id="ProtNLM"/>
    </source>
</evidence>
<evidence type="ECO:0000256" key="4">
    <source>
        <dbReference type="SAM" id="Coils"/>
    </source>
</evidence>
<dbReference type="AlphaFoldDB" id="A0ABD2M0U6"/>
<dbReference type="SMART" id="SM00338">
    <property type="entry name" value="BRLZ"/>
    <property type="match status" value="1"/>
</dbReference>
<feature type="region of interest" description="Disordered" evidence="5">
    <location>
        <begin position="1"/>
        <end position="61"/>
    </location>
</feature>
<dbReference type="Proteomes" id="UP001620626">
    <property type="component" value="Unassembled WGS sequence"/>
</dbReference>
<organism evidence="9 10">
    <name type="scientific">Heterodera trifolii</name>
    <dbReference type="NCBI Taxonomy" id="157864"/>
    <lineage>
        <taxon>Eukaryota</taxon>
        <taxon>Metazoa</taxon>
        <taxon>Ecdysozoa</taxon>
        <taxon>Nematoda</taxon>
        <taxon>Chromadorea</taxon>
        <taxon>Rhabditida</taxon>
        <taxon>Tylenchina</taxon>
        <taxon>Tylenchomorpha</taxon>
        <taxon>Tylenchoidea</taxon>
        <taxon>Heteroderidae</taxon>
        <taxon>Heteroderinae</taxon>
        <taxon>Heterodera</taxon>
    </lineage>
</organism>
<dbReference type="PROSITE" id="PS50292">
    <property type="entry name" value="PEROXIDASE_3"/>
    <property type="match status" value="1"/>
</dbReference>
<protein>
    <recommendedName>
        <fullName evidence="11">ShKT domain-containing protein</fullName>
    </recommendedName>
</protein>
<sequence>MATQQRNARKRNAAPYQTTTVQREDNWNERRNEMRGEEDGTDGQPSWSAAVPPECQNGQQNDEMDDYALKRLRNNAAVSRTRQKKRMEQVHTSQRVRELREENAQLERTLDTMRRELALLKEMVVVCAAKGDDRDRSFRFTSPGNGRWTLCPFLPFKLRLSAPSPFIALSAAFGSLRPLFPRLSAASFCWVATDYAVRRRFGLSGSICGESHAADCVTFPVFLKMCLFGLFHSFSLAKCRCPYANRSKCSVNGIIRTKKGVPSPRGLCSSIWCLCLFVLLFLVDSVALQNVPLSSPFRFSSRRFCPGGFPMDRFTNCAQWAMLGECAKNRAFMRLNCAPSCGACPLALSLSPSANAAVTVQSLPFPISSDCSARVQTTEVATRLVPSVEEYENRFFRMGCATMNQENICVQNKCYHEHYRTFDGSCNELQNSLKGASYMPYARLLPANFEDGIARMVGTSKKMPNPRAVTHLLLSSSFSILTRFNGLLMQFGQFLSHDITKNTVPNLNCNCAVFISEECVSMPVPSHDTRLKKKLKDSTLAGCIPFKRSGVLCGTGAGRTGPGRTPRTPMNMNSAWVDASQIYGSDPKSARSLRAGALLRTLSLRMPPFSAVPPLEPTDKEKLLVGDNRNNLFVGLATLHTLFVRYHNMVATKLFQLNKHWDPERVYQETRKIIGATMQVIAYQEFLPSLLGGRLSRHIPPYSGHHPNQEPAVAIEFSGAAYRLHGLIQEFYVLADRNFRKIGDVKFVANAGNVDLLLSRGTDQLIRGMMMIASKEPQRLTPGVTDELFDVSDMGSLNIQRGRDQGIRPYNDYRQICGMARLKSFQDWPEAKGVEAKKRVAILYNGKVDDIDLYVGGLMEEPVDGSLLGPTFSCIIGEQFRRTRDADRFFYLNPLMYSPDQIASLRQITFSSIICATGEDFRAINPSAFLVEDGQNAVPCASIPQLELSPWRDEQQ</sequence>
<evidence type="ECO:0000313" key="9">
    <source>
        <dbReference type="EMBL" id="KAL3120943.1"/>
    </source>
</evidence>
<dbReference type="GO" id="GO:0004601">
    <property type="term" value="F:peroxidase activity"/>
    <property type="evidence" value="ECO:0007669"/>
    <property type="project" value="UniProtKB-KW"/>
</dbReference>
<comment type="caution">
    <text evidence="3">Lacks conserved residue(s) required for the propagation of feature annotation.</text>
</comment>
<reference evidence="9 10" key="1">
    <citation type="submission" date="2024-10" db="EMBL/GenBank/DDBJ databases">
        <authorList>
            <person name="Kim D."/>
        </authorList>
    </citation>
    <scope>NUCLEOTIDE SEQUENCE [LARGE SCALE GENOMIC DNA]</scope>
    <source>
        <strain evidence="9">BH-2024</strain>
    </source>
</reference>
<dbReference type="PANTHER" id="PTHR11475:SF22">
    <property type="entry name" value="PEROXIDASE SKPO-1"/>
    <property type="match status" value="1"/>
</dbReference>
<dbReference type="InterPro" id="IPR004827">
    <property type="entry name" value="bZIP"/>
</dbReference>
<evidence type="ECO:0000259" key="7">
    <source>
        <dbReference type="PROSITE" id="PS50217"/>
    </source>
</evidence>
<dbReference type="SUPFAM" id="SSF48113">
    <property type="entry name" value="Heme-dependent peroxidases"/>
    <property type="match status" value="1"/>
</dbReference>
<evidence type="ECO:0000259" key="8">
    <source>
        <dbReference type="PROSITE" id="PS51670"/>
    </source>
</evidence>
<dbReference type="InterPro" id="IPR010255">
    <property type="entry name" value="Haem_peroxidase_sf"/>
</dbReference>
<dbReference type="PRINTS" id="PR00457">
    <property type="entry name" value="ANPEROXIDASE"/>
</dbReference>
<dbReference type="InterPro" id="IPR046347">
    <property type="entry name" value="bZIP_sf"/>
</dbReference>
<keyword evidence="2" id="KW-0408">Iron</keyword>
<feature type="domain" description="BZIP" evidence="7">
    <location>
        <begin position="70"/>
        <end position="124"/>
    </location>
</feature>
<dbReference type="Gene3D" id="1.10.640.10">
    <property type="entry name" value="Haem peroxidase domain superfamily, animal type"/>
    <property type="match status" value="1"/>
</dbReference>
<accession>A0ABD2M0U6</accession>
<evidence type="ECO:0000256" key="5">
    <source>
        <dbReference type="SAM" id="MobiDB-lite"/>
    </source>
</evidence>
<keyword evidence="6" id="KW-0472">Membrane</keyword>
<gene>
    <name evidence="9" type="ORF">niasHT_005019</name>
</gene>
<dbReference type="PROSITE" id="PS51670">
    <property type="entry name" value="SHKT"/>
    <property type="match status" value="1"/>
</dbReference>
<keyword evidence="2" id="KW-0349">Heme</keyword>
<evidence type="ECO:0000256" key="2">
    <source>
        <dbReference type="PIRSR" id="PIRSR619791-2"/>
    </source>
</evidence>
<evidence type="ECO:0000256" key="1">
    <source>
        <dbReference type="ARBA" id="ARBA00022559"/>
    </source>
</evidence>
<keyword evidence="10" id="KW-1185">Reference proteome</keyword>
<proteinExistence type="predicted"/>
<keyword evidence="1" id="KW-0560">Oxidoreductase</keyword>
<feature type="transmembrane region" description="Helical" evidence="6">
    <location>
        <begin position="266"/>
        <end position="288"/>
    </location>
</feature>
<dbReference type="Pfam" id="PF07716">
    <property type="entry name" value="bZIP_2"/>
    <property type="match status" value="1"/>
</dbReference>
<dbReference type="Gene3D" id="1.20.5.170">
    <property type="match status" value="1"/>
</dbReference>
<dbReference type="Pfam" id="PF01549">
    <property type="entry name" value="ShK"/>
    <property type="match status" value="1"/>
</dbReference>
<evidence type="ECO:0000256" key="3">
    <source>
        <dbReference type="PROSITE-ProRule" id="PRU01005"/>
    </source>
</evidence>
<keyword evidence="6" id="KW-0812">Transmembrane</keyword>
<feature type="compositionally biased region" description="Basic and acidic residues" evidence="5">
    <location>
        <begin position="22"/>
        <end position="38"/>
    </location>
</feature>
<dbReference type="SUPFAM" id="SSF57959">
    <property type="entry name" value="Leucine zipper domain"/>
    <property type="match status" value="1"/>
</dbReference>
<dbReference type="InterPro" id="IPR037120">
    <property type="entry name" value="Haem_peroxidase_sf_animal"/>
</dbReference>
<evidence type="ECO:0000256" key="6">
    <source>
        <dbReference type="SAM" id="Phobius"/>
    </source>
</evidence>
<dbReference type="SMART" id="SM00254">
    <property type="entry name" value="ShKT"/>
    <property type="match status" value="1"/>
</dbReference>